<comment type="subcellular location">
    <subcellularLocation>
        <location evidence="1">Cell membrane</location>
        <topology evidence="1">Multi-pass membrane protein</topology>
    </subcellularLocation>
</comment>
<proteinExistence type="predicted"/>
<keyword evidence="8" id="KW-1185">Reference proteome</keyword>
<feature type="transmembrane region" description="Helical" evidence="6">
    <location>
        <begin position="168"/>
        <end position="190"/>
    </location>
</feature>
<dbReference type="InterPro" id="IPR012809">
    <property type="entry name" value="ECF_CbiQ"/>
</dbReference>
<evidence type="ECO:0000256" key="1">
    <source>
        <dbReference type="ARBA" id="ARBA00004651"/>
    </source>
</evidence>
<keyword evidence="4 6" id="KW-1133">Transmembrane helix</keyword>
<keyword evidence="2" id="KW-1003">Cell membrane</keyword>
<keyword evidence="3 6" id="KW-0812">Transmembrane</keyword>
<evidence type="ECO:0000313" key="8">
    <source>
        <dbReference type="Proteomes" id="UP000295636"/>
    </source>
</evidence>
<organism evidence="7 8">
    <name type="scientific">Paenibacillus piri</name>
    <dbReference type="NCBI Taxonomy" id="2547395"/>
    <lineage>
        <taxon>Bacteria</taxon>
        <taxon>Bacillati</taxon>
        <taxon>Bacillota</taxon>
        <taxon>Bacilli</taxon>
        <taxon>Bacillales</taxon>
        <taxon>Paenibacillaceae</taxon>
        <taxon>Paenibacillus</taxon>
    </lineage>
</organism>
<dbReference type="PANTHER" id="PTHR34857">
    <property type="entry name" value="SLL0384 PROTEIN"/>
    <property type="match status" value="1"/>
</dbReference>
<evidence type="ECO:0000256" key="5">
    <source>
        <dbReference type="ARBA" id="ARBA00023136"/>
    </source>
</evidence>
<dbReference type="GO" id="GO:0006824">
    <property type="term" value="P:cobalt ion transport"/>
    <property type="evidence" value="ECO:0007669"/>
    <property type="project" value="InterPro"/>
</dbReference>
<protein>
    <submittedName>
        <fullName evidence="7">Cobalt ECF transporter T component CbiQ</fullName>
    </submittedName>
</protein>
<dbReference type="InterPro" id="IPR003339">
    <property type="entry name" value="ABC/ECF_trnsptr_transmembrane"/>
</dbReference>
<reference evidence="7 8" key="1">
    <citation type="submission" date="2019-03" db="EMBL/GenBank/DDBJ databases">
        <title>This is whole genome sequence of Paenibacillus sp MS74 strain.</title>
        <authorList>
            <person name="Trinh H.N."/>
        </authorList>
    </citation>
    <scope>NUCLEOTIDE SEQUENCE [LARGE SCALE GENOMIC DNA]</scope>
    <source>
        <strain evidence="7 8">MS74</strain>
    </source>
</reference>
<dbReference type="Proteomes" id="UP000295636">
    <property type="component" value="Unassembled WGS sequence"/>
</dbReference>
<evidence type="ECO:0000256" key="2">
    <source>
        <dbReference type="ARBA" id="ARBA00022475"/>
    </source>
</evidence>
<evidence type="ECO:0000256" key="6">
    <source>
        <dbReference type="SAM" id="Phobius"/>
    </source>
</evidence>
<comment type="caution">
    <text evidence="7">The sequence shown here is derived from an EMBL/GenBank/DDBJ whole genome shotgun (WGS) entry which is preliminary data.</text>
</comment>
<dbReference type="EMBL" id="SMRT01000005">
    <property type="protein sequence ID" value="TDF97505.1"/>
    <property type="molecule type" value="Genomic_DNA"/>
</dbReference>
<dbReference type="GO" id="GO:0043190">
    <property type="term" value="C:ATP-binding cassette (ABC) transporter complex"/>
    <property type="evidence" value="ECO:0007669"/>
    <property type="project" value="InterPro"/>
</dbReference>
<dbReference type="OrthoDB" id="8585740at2"/>
<accession>A0A4R5KR92</accession>
<dbReference type="AlphaFoldDB" id="A0A4R5KR92"/>
<feature type="transmembrane region" description="Helical" evidence="6">
    <location>
        <begin position="56"/>
        <end position="74"/>
    </location>
</feature>
<evidence type="ECO:0000256" key="4">
    <source>
        <dbReference type="ARBA" id="ARBA00022989"/>
    </source>
</evidence>
<name>A0A4R5KR92_9BACL</name>
<dbReference type="NCBIfam" id="TIGR02454">
    <property type="entry name" value="ECF_T_CbiQ"/>
    <property type="match status" value="1"/>
</dbReference>
<feature type="transmembrane region" description="Helical" evidence="6">
    <location>
        <begin position="125"/>
        <end position="144"/>
    </location>
</feature>
<dbReference type="RefSeq" id="WP_133228585.1">
    <property type="nucleotide sequence ID" value="NZ_SMRT01000005.1"/>
</dbReference>
<dbReference type="InterPro" id="IPR051611">
    <property type="entry name" value="ECF_transporter_component"/>
</dbReference>
<dbReference type="CDD" id="cd16914">
    <property type="entry name" value="EcfT"/>
    <property type="match status" value="1"/>
</dbReference>
<keyword evidence="5 6" id="KW-0472">Membrane</keyword>
<gene>
    <name evidence="7" type="primary">cbiQ</name>
    <name evidence="7" type="ORF">E1757_12860</name>
</gene>
<dbReference type="PANTHER" id="PTHR34857:SF2">
    <property type="entry name" value="SLL0384 PROTEIN"/>
    <property type="match status" value="1"/>
</dbReference>
<sequence>MKWLIDYPPYKIITVLILIIIGVSIKQLEPLIFLLVYGQLMLALCRVPLAFLWRRLRFVIPFVAFSLLFFTLYENRLPVSAGLFTISLYGLEKAAIYSARLLFTMQMLTLLFYRMAMPEFFQALVRLRVPGIFIELILFTLRFTDVLREEAARMLQALRSRGMKRRSLISWTSYAVLSRLLGGLLLRSLARSERIYMGMMSRGYRGIPPQLELSPPEAADRAASAVWLAPVLAIGLYDAIGRW</sequence>
<evidence type="ECO:0000256" key="3">
    <source>
        <dbReference type="ARBA" id="ARBA00022692"/>
    </source>
</evidence>
<evidence type="ECO:0000313" key="7">
    <source>
        <dbReference type="EMBL" id="TDF97505.1"/>
    </source>
</evidence>
<dbReference type="Pfam" id="PF02361">
    <property type="entry name" value="CbiQ"/>
    <property type="match status" value="1"/>
</dbReference>